<dbReference type="InterPro" id="IPR036908">
    <property type="entry name" value="RlpA-like_sf"/>
</dbReference>
<dbReference type="Gene3D" id="2.40.40.10">
    <property type="entry name" value="RlpA-like domain"/>
    <property type="match status" value="1"/>
</dbReference>
<dbReference type="RefSeq" id="WP_346784655.1">
    <property type="nucleotide sequence ID" value="NZ_JBDLBR010000002.1"/>
</dbReference>
<protein>
    <submittedName>
        <fullName evidence="2">SPOR domain-containing protein</fullName>
    </submittedName>
</protein>
<keyword evidence="3" id="KW-1185">Reference proteome</keyword>
<evidence type="ECO:0000313" key="2">
    <source>
        <dbReference type="EMBL" id="MEN7537208.1"/>
    </source>
</evidence>
<dbReference type="CDD" id="cd22268">
    <property type="entry name" value="DPBB_RlpA-like"/>
    <property type="match status" value="1"/>
</dbReference>
<dbReference type="Gene3D" id="3.30.70.1070">
    <property type="entry name" value="Sporulation related repeat"/>
    <property type="match status" value="1"/>
</dbReference>
<accession>A0ABV0CWF5</accession>
<gene>
    <name evidence="2" type="ORF">ABDJ38_08480</name>
</gene>
<reference evidence="2 3" key="1">
    <citation type="submission" date="2024-05" db="EMBL/GenBank/DDBJ databases">
        <authorList>
            <person name="Park S."/>
        </authorList>
    </citation>
    <scope>NUCLEOTIDE SEQUENCE [LARGE SCALE GENOMIC DNA]</scope>
    <source>
        <strain evidence="2 3">DGU5</strain>
    </source>
</reference>
<dbReference type="SUPFAM" id="SSF110997">
    <property type="entry name" value="Sporulation related repeat"/>
    <property type="match status" value="1"/>
</dbReference>
<sequence length="317" mass="33362">MRLSDDRRTRLLVGLTAATGLAMLTGCSAISGGAGPVVASANTSTNGPQADYPVLVGEPYTIDGTTFTPNDVLNYDEVGYLAAQTDAQGITAAHHTLPVPSYIEVTSLETGRTILARVEQRGPMDSTKLLALSPAAMAQLGSSADTPVRVRRVNPPEEQRAALRAGAEAPLRMDTPMSLVAVLKRQLPAVPTSVETAPEMVAEEPLPLGPEPQAVAPESEHEPAPEYVNTAIVQAEPETPATAPAVPLTDGFVVQAASFSNQDNAERAARVLDGMVSQSDRYYRVRTGPFASRAEAEASLAKVRAAGYSDARIFTND</sequence>
<evidence type="ECO:0000259" key="1">
    <source>
        <dbReference type="PROSITE" id="PS51724"/>
    </source>
</evidence>
<feature type="domain" description="SPOR" evidence="1">
    <location>
        <begin position="246"/>
        <end position="315"/>
    </location>
</feature>
<proteinExistence type="predicted"/>
<comment type="caution">
    <text evidence="2">The sequence shown here is derived from an EMBL/GenBank/DDBJ whole genome shotgun (WGS) entry which is preliminary data.</text>
</comment>
<dbReference type="EMBL" id="JBDLBR010000002">
    <property type="protein sequence ID" value="MEN7537208.1"/>
    <property type="molecule type" value="Genomic_DNA"/>
</dbReference>
<dbReference type="Proteomes" id="UP001484535">
    <property type="component" value="Unassembled WGS sequence"/>
</dbReference>
<dbReference type="InterPro" id="IPR036680">
    <property type="entry name" value="SPOR-like_sf"/>
</dbReference>
<dbReference type="PANTHER" id="PTHR34183">
    <property type="entry name" value="ENDOLYTIC PEPTIDOGLYCAN TRANSGLYCOSYLASE RLPA"/>
    <property type="match status" value="1"/>
</dbReference>
<evidence type="ECO:0000313" key="3">
    <source>
        <dbReference type="Proteomes" id="UP001484535"/>
    </source>
</evidence>
<dbReference type="Pfam" id="PF03330">
    <property type="entry name" value="DPBB_1"/>
    <property type="match status" value="1"/>
</dbReference>
<organism evidence="2 3">
    <name type="scientific">Aurantiacibacter flavus</name>
    <dbReference type="NCBI Taxonomy" id="3145232"/>
    <lineage>
        <taxon>Bacteria</taxon>
        <taxon>Pseudomonadati</taxon>
        <taxon>Pseudomonadota</taxon>
        <taxon>Alphaproteobacteria</taxon>
        <taxon>Sphingomonadales</taxon>
        <taxon>Erythrobacteraceae</taxon>
        <taxon>Aurantiacibacter</taxon>
    </lineage>
</organism>
<dbReference type="InterPro" id="IPR009009">
    <property type="entry name" value="RlpA-like_DPBB"/>
</dbReference>
<dbReference type="PROSITE" id="PS51257">
    <property type="entry name" value="PROKAR_LIPOPROTEIN"/>
    <property type="match status" value="1"/>
</dbReference>
<name>A0ABV0CWF5_9SPHN</name>
<dbReference type="InterPro" id="IPR007730">
    <property type="entry name" value="SPOR-like_dom"/>
</dbReference>
<dbReference type="PANTHER" id="PTHR34183:SF1">
    <property type="entry name" value="ENDOLYTIC PEPTIDOGLYCAN TRANSGLYCOSYLASE RLPA"/>
    <property type="match status" value="1"/>
</dbReference>
<dbReference type="PROSITE" id="PS51724">
    <property type="entry name" value="SPOR"/>
    <property type="match status" value="1"/>
</dbReference>
<dbReference type="Pfam" id="PF05036">
    <property type="entry name" value="SPOR"/>
    <property type="match status" value="1"/>
</dbReference>